<evidence type="ECO:0000313" key="2">
    <source>
        <dbReference type="Proteomes" id="UP000198775"/>
    </source>
</evidence>
<protein>
    <submittedName>
        <fullName evidence="1">Uncharacterized protein</fullName>
    </submittedName>
</protein>
<accession>A0A1H8WHQ7</accession>
<dbReference type="OrthoDB" id="196065at2157"/>
<dbReference type="AlphaFoldDB" id="A0A1H8WHQ7"/>
<dbReference type="EMBL" id="FOCX01000059">
    <property type="protein sequence ID" value="SEP27043.1"/>
    <property type="molecule type" value="Genomic_DNA"/>
</dbReference>
<name>A0A1H8WHQ7_9EURY</name>
<keyword evidence="2" id="KW-1185">Reference proteome</keyword>
<dbReference type="Proteomes" id="UP000198775">
    <property type="component" value="Unassembled WGS sequence"/>
</dbReference>
<organism evidence="1 2">
    <name type="scientific">Halorientalis persicus</name>
    <dbReference type="NCBI Taxonomy" id="1367881"/>
    <lineage>
        <taxon>Archaea</taxon>
        <taxon>Methanobacteriati</taxon>
        <taxon>Methanobacteriota</taxon>
        <taxon>Stenosarchaea group</taxon>
        <taxon>Halobacteria</taxon>
        <taxon>Halobacteriales</taxon>
        <taxon>Haloarculaceae</taxon>
        <taxon>Halorientalis</taxon>
    </lineage>
</organism>
<gene>
    <name evidence="1" type="ORF">SAMN05216388_105911</name>
</gene>
<sequence length="179" mass="21013">MCSTSRDGVADLITEYTEYDSLAREWHSETLSDYDVSLDKARERGLLNEQRTRQLWQLLGLLDPEELLVQLPEWLAEKKVESTNRTTPTIFVGCISSETEDAILFESSTVARPLMELAHKMHSLNRGIERTKDDTDRHERLVDRFREHERKFDHRDDLLSLSDKWLPKSQLNTAIRRRT</sequence>
<evidence type="ECO:0000313" key="1">
    <source>
        <dbReference type="EMBL" id="SEP27043.1"/>
    </source>
</evidence>
<proteinExistence type="predicted"/>
<reference evidence="2" key="1">
    <citation type="submission" date="2016-10" db="EMBL/GenBank/DDBJ databases">
        <authorList>
            <person name="Varghese N."/>
            <person name="Submissions S."/>
        </authorList>
    </citation>
    <scope>NUCLEOTIDE SEQUENCE [LARGE SCALE GENOMIC DNA]</scope>
    <source>
        <strain evidence="2">IBRC-M 10043</strain>
    </source>
</reference>